<dbReference type="SUPFAM" id="SSF144000">
    <property type="entry name" value="Oxysterol-binding protein-like"/>
    <property type="match status" value="1"/>
</dbReference>
<evidence type="ECO:0008006" key="4">
    <source>
        <dbReference type="Google" id="ProtNLM"/>
    </source>
</evidence>
<dbReference type="Gene3D" id="2.40.160.120">
    <property type="match status" value="1"/>
</dbReference>
<dbReference type="OMA" id="HPPITTW"/>
<dbReference type="EMBL" id="CM035407">
    <property type="protein sequence ID" value="KAH7443803.1"/>
    <property type="molecule type" value="Genomic_DNA"/>
</dbReference>
<dbReference type="Pfam" id="PF01237">
    <property type="entry name" value="Oxysterol_BP"/>
    <property type="match status" value="1"/>
</dbReference>
<dbReference type="AlphaFoldDB" id="A0A8T2VDI1"/>
<dbReference type="InterPro" id="IPR037239">
    <property type="entry name" value="OSBP_sf"/>
</dbReference>
<reference evidence="2" key="1">
    <citation type="submission" date="2021-08" db="EMBL/GenBank/DDBJ databases">
        <title>WGS assembly of Ceratopteris richardii.</title>
        <authorList>
            <person name="Marchant D.B."/>
            <person name="Chen G."/>
            <person name="Jenkins J."/>
            <person name="Shu S."/>
            <person name="Leebens-Mack J."/>
            <person name="Grimwood J."/>
            <person name="Schmutz J."/>
            <person name="Soltis P."/>
            <person name="Soltis D."/>
            <person name="Chen Z.-H."/>
        </authorList>
    </citation>
    <scope>NUCLEOTIDE SEQUENCE</scope>
    <source>
        <strain evidence="2">Whitten #5841</strain>
        <tissue evidence="2">Leaf</tissue>
    </source>
</reference>
<dbReference type="PANTHER" id="PTHR10972">
    <property type="entry name" value="OXYSTEROL-BINDING PROTEIN-RELATED"/>
    <property type="match status" value="1"/>
</dbReference>
<organism evidence="2 3">
    <name type="scientific">Ceratopteris richardii</name>
    <name type="common">Triangle waterfern</name>
    <dbReference type="NCBI Taxonomy" id="49495"/>
    <lineage>
        <taxon>Eukaryota</taxon>
        <taxon>Viridiplantae</taxon>
        <taxon>Streptophyta</taxon>
        <taxon>Embryophyta</taxon>
        <taxon>Tracheophyta</taxon>
        <taxon>Polypodiopsida</taxon>
        <taxon>Polypodiidae</taxon>
        <taxon>Polypodiales</taxon>
        <taxon>Pteridineae</taxon>
        <taxon>Pteridaceae</taxon>
        <taxon>Parkerioideae</taxon>
        <taxon>Ceratopteris</taxon>
    </lineage>
</organism>
<dbReference type="Gene3D" id="3.30.70.3490">
    <property type="match status" value="1"/>
</dbReference>
<dbReference type="InterPro" id="IPR000648">
    <property type="entry name" value="Oxysterol-bd"/>
</dbReference>
<name>A0A8T2VDI1_CERRI</name>
<gene>
    <name evidence="2" type="ORF">KP509_02G051600</name>
</gene>
<evidence type="ECO:0000313" key="2">
    <source>
        <dbReference type="EMBL" id="KAH7443803.1"/>
    </source>
</evidence>
<sequence length="411" mass="46889">MDALQKEEQKRVRIHGYHQRNQTQHHQHLHHLVITPPISLDYKPAHESEKHKSPINRVIELLKSMRPGTELTKFQIPVQLNLPKSQLQNYGESLYCCGQDLLGACVDGASPLQRLLRVVAWHISTTRYVPFGHVPFNPILGETHHVSSGHLNVLLEQVSHHPPVMALYATDDVRKIRTQWSHKAVPRFYGNKVEGTIYGKRMLWLDAHHEAYEITCPKLLIRLFPVPGTEWVGTSTIKCVSTKLEANLLFKGKPLFGLRGTAGHVSGKIYDVSTSSTLYEINGAWNKTITAKNLKTEESSLLYDAQAALSNLQPLVVQNKGLDASESLVVWRSVMSGIVNWDWEAARQAKHEIEERQRDLEKKRKMDGKLWRPRHFVQVDGEDHWQWCHFGEAVSPAPLVMQSCYVETEKV</sequence>
<dbReference type="FunFam" id="2.40.160.120:FF:000011">
    <property type="entry name" value="Oxysterol-binding protein-related protein 4C"/>
    <property type="match status" value="1"/>
</dbReference>
<dbReference type="GO" id="GO:0016020">
    <property type="term" value="C:membrane"/>
    <property type="evidence" value="ECO:0007669"/>
    <property type="project" value="TreeGrafter"/>
</dbReference>
<dbReference type="PANTHER" id="PTHR10972:SF102">
    <property type="entry name" value="OXYSTEROL-BINDING PROTEIN"/>
    <property type="match status" value="1"/>
</dbReference>
<dbReference type="GO" id="GO:0005829">
    <property type="term" value="C:cytosol"/>
    <property type="evidence" value="ECO:0007669"/>
    <property type="project" value="TreeGrafter"/>
</dbReference>
<dbReference type="GO" id="GO:0032934">
    <property type="term" value="F:sterol binding"/>
    <property type="evidence" value="ECO:0007669"/>
    <property type="project" value="TreeGrafter"/>
</dbReference>
<proteinExistence type="inferred from homology"/>
<dbReference type="Proteomes" id="UP000825935">
    <property type="component" value="Chromosome 2"/>
</dbReference>
<accession>A0A8T2VDI1</accession>
<keyword evidence="3" id="KW-1185">Reference proteome</keyword>
<comment type="similarity">
    <text evidence="1">Belongs to the OSBP family.</text>
</comment>
<protein>
    <recommendedName>
        <fullName evidence="4">Oxysterol-binding protein</fullName>
    </recommendedName>
</protein>
<evidence type="ECO:0000256" key="1">
    <source>
        <dbReference type="ARBA" id="ARBA00008842"/>
    </source>
</evidence>
<dbReference type="OrthoDB" id="14833at2759"/>
<evidence type="ECO:0000313" key="3">
    <source>
        <dbReference type="Proteomes" id="UP000825935"/>
    </source>
</evidence>
<comment type="caution">
    <text evidence="2">The sequence shown here is derived from an EMBL/GenBank/DDBJ whole genome shotgun (WGS) entry which is preliminary data.</text>
</comment>